<protein>
    <submittedName>
        <fullName evidence="2">Uncharacterized protein</fullName>
    </submittedName>
</protein>
<evidence type="ECO:0000313" key="2">
    <source>
        <dbReference type="EMBL" id="GAA5518145.1"/>
    </source>
</evidence>
<dbReference type="Proteomes" id="UP001426770">
    <property type="component" value="Unassembled WGS sequence"/>
</dbReference>
<dbReference type="RefSeq" id="WP_345378452.1">
    <property type="nucleotide sequence ID" value="NZ_BAABRR010000002.1"/>
</dbReference>
<keyword evidence="1" id="KW-0812">Transmembrane</keyword>
<organism evidence="2 3">
    <name type="scientific">Demequina sediminis</name>
    <dbReference type="NCBI Taxonomy" id="1930058"/>
    <lineage>
        <taxon>Bacteria</taxon>
        <taxon>Bacillati</taxon>
        <taxon>Actinomycetota</taxon>
        <taxon>Actinomycetes</taxon>
        <taxon>Micrococcales</taxon>
        <taxon>Demequinaceae</taxon>
        <taxon>Demequina</taxon>
    </lineage>
</organism>
<dbReference type="EMBL" id="BAABRR010000002">
    <property type="protein sequence ID" value="GAA5518145.1"/>
    <property type="molecule type" value="Genomic_DNA"/>
</dbReference>
<feature type="transmembrane region" description="Helical" evidence="1">
    <location>
        <begin position="58"/>
        <end position="85"/>
    </location>
</feature>
<sequence length="110" mass="11556">MAFDAHRILGGSMLDSSKKCLGWGIALAAVGTIVLTWGTNLYTAVVERMGANAEVGEWAFSFIMTLTRSAAFPMAAALIAAAIIIESLRQVVREAIEARASAQDPSAVEG</sequence>
<reference evidence="2 3" key="1">
    <citation type="submission" date="2024-02" db="EMBL/GenBank/DDBJ databases">
        <title>Lysinimicrobium sediminis NBRC 112286.</title>
        <authorList>
            <person name="Ichikawa N."/>
            <person name="Katano-Makiyama Y."/>
            <person name="Hidaka K."/>
        </authorList>
    </citation>
    <scope>NUCLEOTIDE SEQUENCE [LARGE SCALE GENOMIC DNA]</scope>
    <source>
        <strain evidence="2 3">NBRC 112286</strain>
    </source>
</reference>
<evidence type="ECO:0000313" key="3">
    <source>
        <dbReference type="Proteomes" id="UP001426770"/>
    </source>
</evidence>
<name>A0ABP9WHB1_9MICO</name>
<proteinExistence type="predicted"/>
<evidence type="ECO:0000256" key="1">
    <source>
        <dbReference type="SAM" id="Phobius"/>
    </source>
</evidence>
<gene>
    <name evidence="2" type="ORF">Lsed01_00565</name>
</gene>
<keyword evidence="3" id="KW-1185">Reference proteome</keyword>
<keyword evidence="1" id="KW-0472">Membrane</keyword>
<feature type="transmembrane region" description="Helical" evidence="1">
    <location>
        <begin position="20"/>
        <end position="38"/>
    </location>
</feature>
<accession>A0ABP9WHB1</accession>
<comment type="caution">
    <text evidence="2">The sequence shown here is derived from an EMBL/GenBank/DDBJ whole genome shotgun (WGS) entry which is preliminary data.</text>
</comment>
<keyword evidence="1" id="KW-1133">Transmembrane helix</keyword>